<name>A0A1N7SM99_9BURK</name>
<sequence length="83" mass="8697">MTWEAGEGQSGNYSGASGVGAAKGARWRAIRTREKAATDASQQEASRVPGGRRLSRHVTPGNDRAATARFASARFSGNSFDLG</sequence>
<feature type="compositionally biased region" description="Low complexity" evidence="1">
    <location>
        <begin position="14"/>
        <end position="24"/>
    </location>
</feature>
<gene>
    <name evidence="2" type="ORF">BN2476_640034</name>
</gene>
<dbReference type="Proteomes" id="UP000195569">
    <property type="component" value="Unassembled WGS sequence"/>
</dbReference>
<reference evidence="2" key="1">
    <citation type="submission" date="2016-12" db="EMBL/GenBank/DDBJ databases">
        <authorList>
            <person name="Moulin L."/>
        </authorList>
    </citation>
    <scope>NUCLEOTIDE SEQUENCE [LARGE SCALE GENOMIC DNA]</scope>
    <source>
        <strain evidence="2">STM 7183</strain>
    </source>
</reference>
<feature type="region of interest" description="Disordered" evidence="1">
    <location>
        <begin position="1"/>
        <end position="65"/>
    </location>
</feature>
<accession>A0A1N7SM99</accession>
<dbReference type="EMBL" id="CYGY02000064">
    <property type="protein sequence ID" value="SIT48482.1"/>
    <property type="molecule type" value="Genomic_DNA"/>
</dbReference>
<keyword evidence="3" id="KW-1185">Reference proteome</keyword>
<protein>
    <submittedName>
        <fullName evidence="2">Uncharacterized protein</fullName>
    </submittedName>
</protein>
<evidence type="ECO:0000256" key="1">
    <source>
        <dbReference type="SAM" id="MobiDB-lite"/>
    </source>
</evidence>
<dbReference type="AlphaFoldDB" id="A0A1N7SM99"/>
<evidence type="ECO:0000313" key="2">
    <source>
        <dbReference type="EMBL" id="SIT48482.1"/>
    </source>
</evidence>
<comment type="caution">
    <text evidence="2">The sequence shown here is derived from an EMBL/GenBank/DDBJ whole genome shotgun (WGS) entry which is preliminary data.</text>
</comment>
<organism evidence="2 3">
    <name type="scientific">Paraburkholderia piptadeniae</name>
    <dbReference type="NCBI Taxonomy" id="1701573"/>
    <lineage>
        <taxon>Bacteria</taxon>
        <taxon>Pseudomonadati</taxon>
        <taxon>Pseudomonadota</taxon>
        <taxon>Betaproteobacteria</taxon>
        <taxon>Burkholderiales</taxon>
        <taxon>Burkholderiaceae</taxon>
        <taxon>Paraburkholderia</taxon>
    </lineage>
</organism>
<evidence type="ECO:0000313" key="3">
    <source>
        <dbReference type="Proteomes" id="UP000195569"/>
    </source>
</evidence>
<proteinExistence type="predicted"/>